<organism evidence="6 7">
    <name type="scientific">Caldicoprobacter faecalis</name>
    <dbReference type="NCBI Taxonomy" id="937334"/>
    <lineage>
        <taxon>Bacteria</taxon>
        <taxon>Bacillati</taxon>
        <taxon>Bacillota</taxon>
        <taxon>Clostridia</taxon>
        <taxon>Caldicoprobacterales</taxon>
        <taxon>Caldicoprobacteraceae</taxon>
        <taxon>Caldicoprobacter</taxon>
    </lineage>
</organism>
<sequence length="345" mass="37760">MRRLKGLLGWLLVLLLAFWAVACSNASGEKPQDIANDSDASQDTESEDAGKAVQGTIPDSESQDTDVGDAVAFPFKFTDFVGREVTVEKEPQRIVSLAPSITELIYALGAGDRVVGVTTFDNYPPEVQDVPKVGDFNGPNVEAIIAQKPDIIFASSLSGKDQMESLQQSTGIPVAVLEARNIKQIYESIQLIGKLTGKQEKGQEVIREMQNKIDEISGKTKDLPKVKVFYLLDINGNWTAGKGSFIDELIALAGGENIAADADGEWIQYSTEELVKKNPDIIIMGASYADKVKDIKNMVGYRDTNAVKNDKVFVLSNDDLISRPSNRIILVLEEIARILHPEVFE</sequence>
<evidence type="ECO:0000256" key="3">
    <source>
        <dbReference type="SAM" id="MobiDB-lite"/>
    </source>
</evidence>
<comment type="similarity">
    <text evidence="1">Belongs to the bacterial solute-binding protein 8 family.</text>
</comment>
<accession>A0A1I5VQV4</accession>
<dbReference type="OrthoDB" id="9816357at2"/>
<dbReference type="Pfam" id="PF01497">
    <property type="entry name" value="Peripla_BP_2"/>
    <property type="match status" value="1"/>
</dbReference>
<dbReference type="AlphaFoldDB" id="A0A1I5VQV4"/>
<evidence type="ECO:0000256" key="2">
    <source>
        <dbReference type="ARBA" id="ARBA00022729"/>
    </source>
</evidence>
<dbReference type="PANTHER" id="PTHR30535">
    <property type="entry name" value="VITAMIN B12-BINDING PROTEIN"/>
    <property type="match status" value="1"/>
</dbReference>
<gene>
    <name evidence="6" type="ORF">SAMN05444406_11215</name>
</gene>
<dbReference type="NCBIfam" id="NF038402">
    <property type="entry name" value="TroA_like"/>
    <property type="match status" value="1"/>
</dbReference>
<dbReference type="PROSITE" id="PS50983">
    <property type="entry name" value="FE_B12_PBP"/>
    <property type="match status" value="1"/>
</dbReference>
<keyword evidence="7" id="KW-1185">Reference proteome</keyword>
<evidence type="ECO:0000256" key="1">
    <source>
        <dbReference type="ARBA" id="ARBA00008814"/>
    </source>
</evidence>
<reference evidence="6 7" key="1">
    <citation type="submission" date="2016-10" db="EMBL/GenBank/DDBJ databases">
        <authorList>
            <person name="de Groot N.N."/>
        </authorList>
    </citation>
    <scope>NUCLEOTIDE SEQUENCE [LARGE SCALE GENOMIC DNA]</scope>
    <source>
        <strain evidence="6 7">DSM 20678</strain>
    </source>
</reference>
<dbReference type="CDD" id="cd01143">
    <property type="entry name" value="YvrC"/>
    <property type="match status" value="1"/>
</dbReference>
<evidence type="ECO:0000313" key="6">
    <source>
        <dbReference type="EMBL" id="SFQ09386.1"/>
    </source>
</evidence>
<dbReference type="InterPro" id="IPR050902">
    <property type="entry name" value="ABC_Transporter_SBP"/>
</dbReference>
<feature type="domain" description="Fe/B12 periplasmic-binding" evidence="5">
    <location>
        <begin position="93"/>
        <end position="343"/>
    </location>
</feature>
<dbReference type="PROSITE" id="PS51257">
    <property type="entry name" value="PROKAR_LIPOPROTEIN"/>
    <property type="match status" value="1"/>
</dbReference>
<feature type="region of interest" description="Disordered" evidence="3">
    <location>
        <begin position="29"/>
        <end position="66"/>
    </location>
</feature>
<name>A0A1I5VQV4_9FIRM</name>
<dbReference type="PANTHER" id="PTHR30535:SF34">
    <property type="entry name" value="MOLYBDATE-BINDING PROTEIN MOLA"/>
    <property type="match status" value="1"/>
</dbReference>
<evidence type="ECO:0000313" key="7">
    <source>
        <dbReference type="Proteomes" id="UP000198577"/>
    </source>
</evidence>
<dbReference type="InterPro" id="IPR054828">
    <property type="entry name" value="Vit_B12_bind_prot"/>
</dbReference>
<dbReference type="SUPFAM" id="SSF53807">
    <property type="entry name" value="Helical backbone' metal receptor"/>
    <property type="match status" value="1"/>
</dbReference>
<dbReference type="Proteomes" id="UP000198577">
    <property type="component" value="Unassembled WGS sequence"/>
</dbReference>
<protein>
    <submittedName>
        <fullName evidence="6">Iron complex transport system substrate-binding protein</fullName>
    </submittedName>
</protein>
<dbReference type="Gene3D" id="3.40.50.1980">
    <property type="entry name" value="Nitrogenase molybdenum iron protein domain"/>
    <property type="match status" value="2"/>
</dbReference>
<dbReference type="STRING" id="937334.SAMN05444406_11215"/>
<dbReference type="InterPro" id="IPR002491">
    <property type="entry name" value="ABC_transptr_periplasmic_BD"/>
</dbReference>
<dbReference type="RefSeq" id="WP_025748097.1">
    <property type="nucleotide sequence ID" value="NZ_FOXR01000012.1"/>
</dbReference>
<evidence type="ECO:0000259" key="5">
    <source>
        <dbReference type="PROSITE" id="PS50983"/>
    </source>
</evidence>
<evidence type="ECO:0000256" key="4">
    <source>
        <dbReference type="SAM" id="SignalP"/>
    </source>
</evidence>
<proteinExistence type="inferred from homology"/>
<feature type="signal peptide" evidence="4">
    <location>
        <begin position="1"/>
        <end position="22"/>
    </location>
</feature>
<keyword evidence="2 4" id="KW-0732">Signal</keyword>
<feature type="chain" id="PRO_5038617444" evidence="4">
    <location>
        <begin position="23"/>
        <end position="345"/>
    </location>
</feature>
<dbReference type="EMBL" id="FOXR01000012">
    <property type="protein sequence ID" value="SFQ09386.1"/>
    <property type="molecule type" value="Genomic_DNA"/>
</dbReference>